<dbReference type="PANTHER" id="PTHR42827">
    <property type="entry name" value="IRON-SULFUR CLUSTER-BINDING PROTEIN-RELATED"/>
    <property type="match status" value="1"/>
</dbReference>
<evidence type="ECO:0000313" key="3">
    <source>
        <dbReference type="Proteomes" id="UP000033048"/>
    </source>
</evidence>
<dbReference type="GO" id="GO:0016491">
    <property type="term" value="F:oxidoreductase activity"/>
    <property type="evidence" value="ECO:0007669"/>
    <property type="project" value="UniProtKB-ARBA"/>
</dbReference>
<dbReference type="AlphaFoldDB" id="A0A0E3SR32"/>
<dbReference type="PANTHER" id="PTHR42827:SF1">
    <property type="entry name" value="IRON-SULFUR CLUSTER-BINDING PROTEIN"/>
    <property type="match status" value="1"/>
</dbReference>
<protein>
    <submittedName>
        <fullName evidence="2">Iron-sulfur cluster-binding protein</fullName>
    </submittedName>
</protein>
<gene>
    <name evidence="2" type="ORF">MCMEM_1213</name>
</gene>
<dbReference type="Gene3D" id="3.30.70.20">
    <property type="match status" value="1"/>
</dbReference>
<dbReference type="GeneID" id="24893756"/>
<dbReference type="InterPro" id="IPR017896">
    <property type="entry name" value="4Fe4S_Fe-S-bd"/>
</dbReference>
<proteinExistence type="predicted"/>
<evidence type="ECO:0000313" key="2">
    <source>
        <dbReference type="EMBL" id="AKB85266.1"/>
    </source>
</evidence>
<organism evidence="2 3">
    <name type="scientific">Methanococcoides methylutens MM1</name>
    <dbReference type="NCBI Taxonomy" id="1434104"/>
    <lineage>
        <taxon>Archaea</taxon>
        <taxon>Methanobacteriati</taxon>
        <taxon>Methanobacteriota</taxon>
        <taxon>Stenosarchaea group</taxon>
        <taxon>Methanomicrobia</taxon>
        <taxon>Methanosarcinales</taxon>
        <taxon>Methanosarcinaceae</taxon>
        <taxon>Methanococcoides</taxon>
    </lineage>
</organism>
<keyword evidence="3" id="KW-1185">Reference proteome</keyword>
<accession>A0A0E3SR32</accession>
<dbReference type="KEGG" id="mmet:MCMEM_1213"/>
<dbReference type="InterPro" id="IPR017900">
    <property type="entry name" value="4Fe4S_Fe_S_CS"/>
</dbReference>
<dbReference type="OrthoDB" id="23478at2157"/>
<name>A0A0E3SR32_METMT</name>
<dbReference type="PROSITE" id="PS51379">
    <property type="entry name" value="4FE4S_FER_2"/>
    <property type="match status" value="1"/>
</dbReference>
<dbReference type="SUPFAM" id="SSF54862">
    <property type="entry name" value="4Fe-4S ferredoxins"/>
    <property type="match status" value="1"/>
</dbReference>
<dbReference type="PATRIC" id="fig|1434104.5.peg.1331"/>
<sequence>MTDSNLTEALKDMAFELGADFIGIADRSSFEKSEYTGNKPQDVMKDLQSVIILGVSVPRGAFETLPKGRGEYTNTLMAATATLRIIAFQLAKRIEKEGYMATIAPSEGSEYGYWYADRETLKGDLSFKYAAYQAGIGNFGMNHLLITKDFGPKVRMTGILTDAPLDTEEKAELPLVNDACSKCLKCIDICPVDALTEEGVIHREKCAEYMFNELGGLRCGLCIKVCPLNQF</sequence>
<dbReference type="RefSeq" id="WP_048205385.1">
    <property type="nucleotide sequence ID" value="NZ_CP009518.1"/>
</dbReference>
<dbReference type="Pfam" id="PF12838">
    <property type="entry name" value="Fer4_7"/>
    <property type="match status" value="1"/>
</dbReference>
<dbReference type="HOGENOM" id="CLU_081793_2_1_2"/>
<evidence type="ECO:0000259" key="1">
    <source>
        <dbReference type="PROSITE" id="PS51379"/>
    </source>
</evidence>
<dbReference type="PROSITE" id="PS00198">
    <property type="entry name" value="4FE4S_FER_1"/>
    <property type="match status" value="1"/>
</dbReference>
<dbReference type="EMBL" id="CP009518">
    <property type="protein sequence ID" value="AKB85266.1"/>
    <property type="molecule type" value="Genomic_DNA"/>
</dbReference>
<dbReference type="Proteomes" id="UP000033048">
    <property type="component" value="Chromosome"/>
</dbReference>
<feature type="domain" description="4Fe-4S ferredoxin-type" evidence="1">
    <location>
        <begin position="172"/>
        <end position="200"/>
    </location>
</feature>
<reference evidence="2 3" key="1">
    <citation type="submission" date="2014-07" db="EMBL/GenBank/DDBJ databases">
        <title>Methanogenic archaea and the global carbon cycle.</title>
        <authorList>
            <person name="Henriksen J.R."/>
            <person name="Luke J."/>
            <person name="Reinhart S."/>
            <person name="Benedict M.N."/>
            <person name="Youngblut N.D."/>
            <person name="Metcalf M.E."/>
            <person name="Whitaker R.J."/>
            <person name="Metcalf W.W."/>
        </authorList>
    </citation>
    <scope>NUCLEOTIDE SEQUENCE [LARGE SCALE GENOMIC DNA]</scope>
    <source>
        <strain evidence="2 3">MM1</strain>
    </source>
</reference>